<proteinExistence type="predicted"/>
<dbReference type="InterPro" id="IPR036515">
    <property type="entry name" value="Transposase_17_sf"/>
</dbReference>
<dbReference type="InterPro" id="IPR002686">
    <property type="entry name" value="Transposase_17"/>
</dbReference>
<dbReference type="OrthoDB" id="9814067at2"/>
<dbReference type="PANTHER" id="PTHR34322">
    <property type="entry name" value="TRANSPOSASE, Y1_TNP DOMAIN-CONTAINING"/>
    <property type="match status" value="1"/>
</dbReference>
<sequence>MARKPRFNLTDYPQYIMQRGHNRLPCFFDQQDYEMFLESLEKAATQYQCEIHAYALLKTEAHIIVTPRVQGGVSQMMQSLGRRYVQYMNHRYHRSGTLWEGRYKSSLIDSSAYMITCTRYIESLPVDMGLSDSEATYPWSSYQTHAGGQSNPVLKPHEMYNELGEDEGQRCEVYRELFGFELDPGIKKHIVETLNLEMVLGGDRFKHQIQLMVDRPVRPKKRGRPPKEAKR</sequence>
<organism evidence="2 3">
    <name type="scientific">Oleiphilus messinensis</name>
    <dbReference type="NCBI Taxonomy" id="141451"/>
    <lineage>
        <taxon>Bacteria</taxon>
        <taxon>Pseudomonadati</taxon>
        <taxon>Pseudomonadota</taxon>
        <taxon>Gammaproteobacteria</taxon>
        <taxon>Oceanospirillales</taxon>
        <taxon>Oleiphilaceae</taxon>
        <taxon>Oleiphilus</taxon>
    </lineage>
</organism>
<dbReference type="EMBL" id="CP021425">
    <property type="protein sequence ID" value="ARU58815.1"/>
    <property type="molecule type" value="Genomic_DNA"/>
</dbReference>
<evidence type="ECO:0000313" key="3">
    <source>
        <dbReference type="Proteomes" id="UP000196027"/>
    </source>
</evidence>
<gene>
    <name evidence="2" type="ORF">OLMES_4827</name>
</gene>
<dbReference type="SUPFAM" id="SSF143422">
    <property type="entry name" value="Transposase IS200-like"/>
    <property type="match status" value="1"/>
</dbReference>
<keyword evidence="3" id="KW-1185">Reference proteome</keyword>
<dbReference type="SMART" id="SM01321">
    <property type="entry name" value="Y1_Tnp"/>
    <property type="match status" value="1"/>
</dbReference>
<dbReference type="KEGG" id="ome:OLMES_4827"/>
<evidence type="ECO:0000259" key="1">
    <source>
        <dbReference type="SMART" id="SM01321"/>
    </source>
</evidence>
<name>A0A1Y0IH13_9GAMM</name>
<accession>A0A1Y0IH13</accession>
<feature type="domain" description="Transposase IS200-like" evidence="1">
    <location>
        <begin position="9"/>
        <end position="124"/>
    </location>
</feature>
<dbReference type="GO" id="GO:0003677">
    <property type="term" value="F:DNA binding"/>
    <property type="evidence" value="ECO:0007669"/>
    <property type="project" value="InterPro"/>
</dbReference>
<dbReference type="Pfam" id="PF01797">
    <property type="entry name" value="Y1_Tnp"/>
    <property type="match status" value="1"/>
</dbReference>
<protein>
    <submittedName>
        <fullName evidence="2">Transposase</fullName>
    </submittedName>
</protein>
<dbReference type="AlphaFoldDB" id="A0A1Y0IH13"/>
<evidence type="ECO:0000313" key="2">
    <source>
        <dbReference type="EMBL" id="ARU58815.1"/>
    </source>
</evidence>
<dbReference type="PANTHER" id="PTHR34322:SF2">
    <property type="entry name" value="TRANSPOSASE IS200-LIKE DOMAIN-CONTAINING PROTEIN"/>
    <property type="match status" value="1"/>
</dbReference>
<dbReference type="Gene3D" id="3.30.70.1290">
    <property type="entry name" value="Transposase IS200-like"/>
    <property type="match status" value="1"/>
</dbReference>
<dbReference type="RefSeq" id="WP_087463551.1">
    <property type="nucleotide sequence ID" value="NZ_CP021425.1"/>
</dbReference>
<dbReference type="Proteomes" id="UP000196027">
    <property type="component" value="Chromosome"/>
</dbReference>
<dbReference type="GO" id="GO:0004803">
    <property type="term" value="F:transposase activity"/>
    <property type="evidence" value="ECO:0007669"/>
    <property type="project" value="InterPro"/>
</dbReference>
<dbReference type="GO" id="GO:0006313">
    <property type="term" value="P:DNA transposition"/>
    <property type="evidence" value="ECO:0007669"/>
    <property type="project" value="InterPro"/>
</dbReference>
<reference evidence="2 3" key="1">
    <citation type="submission" date="2017-05" db="EMBL/GenBank/DDBJ databases">
        <title>Genomic insights into alkan degradation activity of Oleiphilus messinensis.</title>
        <authorList>
            <person name="Kozyavkin S.A."/>
            <person name="Slesarev A.I."/>
            <person name="Golyshin P.N."/>
            <person name="Korzhenkov A."/>
            <person name="Golyshina O.N."/>
            <person name="Toshchakov S.V."/>
        </authorList>
    </citation>
    <scope>NUCLEOTIDE SEQUENCE [LARGE SCALE GENOMIC DNA]</scope>
    <source>
        <strain evidence="2 3">ME102</strain>
    </source>
</reference>